<comment type="caution">
    <text evidence="5">The sequence shown here is derived from an EMBL/GenBank/DDBJ whole genome shotgun (WGS) entry which is preliminary data.</text>
</comment>
<dbReference type="SUPFAM" id="SSF54919">
    <property type="entry name" value="Nucleoside diphosphate kinase, NDK"/>
    <property type="match status" value="1"/>
</dbReference>
<evidence type="ECO:0000256" key="1">
    <source>
        <dbReference type="ARBA" id="ARBA00004496"/>
    </source>
</evidence>
<dbReference type="Pfam" id="PF00334">
    <property type="entry name" value="NDK"/>
    <property type="match status" value="1"/>
</dbReference>
<sequence length="338" mass="36394">MPTDDILAYNVQYFDERAQLVREYRLNSYKDCTLELLDTKCNKMYLKRIYCPEVTRDRLYVGSVVNVFGRALQVLAPADLGTGLYAEAMTSSATGCVRVGSPADLPGVVGALQANFTSLRALKTLALDELEPGLRDALTRGSRGGVAVYVDVYTHGSTSAAADLERVLSACAGVEAALVGVDASLLGRNGATVELEAGAPCTLCLVKPHVVEERKLGDVLTAIVESGFEVAGFQLVTLDAKMAHEFFAPYKGVMPRHEDIVAHCLEGAALAVQIRSDVASFREFCGPADIKLAQALRPKSLRATFGKSVVKNAVHCTDLDEDGFLECNYYFNVLQGLA</sequence>
<organism evidence="5 6">
    <name type="scientific">Aureococcus anophagefferens</name>
    <name type="common">Harmful bloom alga</name>
    <dbReference type="NCBI Taxonomy" id="44056"/>
    <lineage>
        <taxon>Eukaryota</taxon>
        <taxon>Sar</taxon>
        <taxon>Stramenopiles</taxon>
        <taxon>Ochrophyta</taxon>
        <taxon>Pelagophyceae</taxon>
        <taxon>Pelagomonadales</taxon>
        <taxon>Pelagomonadaceae</taxon>
        <taxon>Aureococcus</taxon>
    </lineage>
</organism>
<proteinExistence type="inferred from homology"/>
<gene>
    <name evidence="5" type="primary">NME7</name>
    <name evidence="5" type="ORF">SO694_00100052</name>
</gene>
<name>A0ABR1FN11_AURAN</name>
<dbReference type="PANTHER" id="PTHR43109:SF2">
    <property type="entry name" value="NUCLEOSIDE DIPHOSPHATE KINASE 7"/>
    <property type="match status" value="1"/>
</dbReference>
<keyword evidence="2" id="KW-0963">Cytoplasm</keyword>
<evidence type="ECO:0000256" key="3">
    <source>
        <dbReference type="PROSITE-ProRule" id="PRU00706"/>
    </source>
</evidence>
<dbReference type="InterPro" id="IPR034907">
    <property type="entry name" value="NDK-like_dom"/>
</dbReference>
<evidence type="ECO:0000259" key="4">
    <source>
        <dbReference type="SMART" id="SM00562"/>
    </source>
</evidence>
<dbReference type="CDD" id="cd04412">
    <property type="entry name" value="NDPk7B"/>
    <property type="match status" value="1"/>
</dbReference>
<dbReference type="PROSITE" id="PS51374">
    <property type="entry name" value="NDPK_LIKE"/>
    <property type="match status" value="1"/>
</dbReference>
<dbReference type="Proteomes" id="UP001363151">
    <property type="component" value="Unassembled WGS sequence"/>
</dbReference>
<evidence type="ECO:0000313" key="5">
    <source>
        <dbReference type="EMBL" id="KAK7233841.1"/>
    </source>
</evidence>
<comment type="subcellular location">
    <subcellularLocation>
        <location evidence="1">Cytoplasm</location>
    </subcellularLocation>
</comment>
<feature type="domain" description="Nucleoside diphosphate kinase-like" evidence="4">
    <location>
        <begin position="201"/>
        <end position="338"/>
    </location>
</feature>
<accession>A0ABR1FN11</accession>
<keyword evidence="5" id="KW-0808">Transferase</keyword>
<keyword evidence="6" id="KW-1185">Reference proteome</keyword>
<comment type="caution">
    <text evidence="3">Lacks conserved residue(s) required for the propagation of feature annotation.</text>
</comment>
<dbReference type="GO" id="GO:0016301">
    <property type="term" value="F:kinase activity"/>
    <property type="evidence" value="ECO:0007669"/>
    <property type="project" value="UniProtKB-KW"/>
</dbReference>
<protein>
    <submittedName>
        <fullName evidence="5">Nucleoside diphosphate kinase</fullName>
    </submittedName>
</protein>
<dbReference type="EMBL" id="JBBJCI010000355">
    <property type="protein sequence ID" value="KAK7233841.1"/>
    <property type="molecule type" value="Genomic_DNA"/>
</dbReference>
<reference evidence="5 6" key="1">
    <citation type="submission" date="2024-03" db="EMBL/GenBank/DDBJ databases">
        <title>Aureococcus anophagefferens CCMP1851 and Kratosvirus quantuckense: Draft genome of a second virus-susceptible host strain in the model system.</title>
        <authorList>
            <person name="Chase E."/>
            <person name="Truchon A.R."/>
            <person name="Schepens W."/>
            <person name="Wilhelm S.W."/>
        </authorList>
    </citation>
    <scope>NUCLEOTIDE SEQUENCE [LARGE SCALE GENOMIC DNA]</scope>
    <source>
        <strain evidence="5 6">CCMP1851</strain>
    </source>
</reference>
<evidence type="ECO:0000256" key="2">
    <source>
        <dbReference type="ARBA" id="ARBA00022490"/>
    </source>
</evidence>
<dbReference type="SMART" id="SM00562">
    <property type="entry name" value="NDK"/>
    <property type="match status" value="1"/>
</dbReference>
<dbReference type="PANTHER" id="PTHR43109">
    <property type="entry name" value="NUCLEOSIDE DIPHOSPHATE KINASE 7"/>
    <property type="match status" value="1"/>
</dbReference>
<comment type="similarity">
    <text evidence="3">Belongs to the NDK family.</text>
</comment>
<evidence type="ECO:0000313" key="6">
    <source>
        <dbReference type="Proteomes" id="UP001363151"/>
    </source>
</evidence>
<dbReference type="Gene3D" id="3.30.70.141">
    <property type="entry name" value="Nucleoside diphosphate kinase-like domain"/>
    <property type="match status" value="1"/>
</dbReference>
<keyword evidence="5" id="KW-0418">Kinase</keyword>
<dbReference type="InterPro" id="IPR036850">
    <property type="entry name" value="NDK-like_dom_sf"/>
</dbReference>
<dbReference type="InterPro" id="IPR037993">
    <property type="entry name" value="NDPk7B"/>
</dbReference>